<dbReference type="AlphaFoldDB" id="A0A8T0RYC6"/>
<name>A0A8T0RYC6_PANVG</name>
<proteinExistence type="inferred from homology"/>
<dbReference type="InterPro" id="IPR033961">
    <property type="entry name" value="Exo84"/>
</dbReference>
<dbReference type="PANTHER" id="PTHR21426">
    <property type="entry name" value="EXOCYST COMPLEX COMPONENT 8"/>
    <property type="match status" value="1"/>
</dbReference>
<dbReference type="GO" id="GO:0008104">
    <property type="term" value="P:intracellular protein localization"/>
    <property type="evidence" value="ECO:0007669"/>
    <property type="project" value="TreeGrafter"/>
</dbReference>
<dbReference type="GO" id="GO:0006893">
    <property type="term" value="P:Golgi to plasma membrane transport"/>
    <property type="evidence" value="ECO:0007669"/>
    <property type="project" value="TreeGrafter"/>
</dbReference>
<dbReference type="PANTHER" id="PTHR21426:SF13">
    <property type="entry name" value="OS08G0566700 PROTEIN"/>
    <property type="match status" value="1"/>
</dbReference>
<dbReference type="EMBL" id="CM029046">
    <property type="protein sequence ID" value="KAG2591421.1"/>
    <property type="molecule type" value="Genomic_DNA"/>
</dbReference>
<keyword evidence="3" id="KW-0268">Exocytosis</keyword>
<reference evidence="5" key="1">
    <citation type="submission" date="2020-05" db="EMBL/GenBank/DDBJ databases">
        <title>WGS assembly of Panicum virgatum.</title>
        <authorList>
            <person name="Lovell J.T."/>
            <person name="Jenkins J."/>
            <person name="Shu S."/>
            <person name="Juenger T.E."/>
            <person name="Schmutz J."/>
        </authorList>
    </citation>
    <scope>NUCLEOTIDE SEQUENCE</scope>
    <source>
        <strain evidence="5">AP13</strain>
    </source>
</reference>
<protein>
    <recommendedName>
        <fullName evidence="7">Exocyst component Exo84 C-terminal domain-containing protein</fullName>
    </recommendedName>
</protein>
<feature type="compositionally biased region" description="Low complexity" evidence="4">
    <location>
        <begin position="783"/>
        <end position="794"/>
    </location>
</feature>
<dbReference type="GO" id="GO:0006887">
    <property type="term" value="P:exocytosis"/>
    <property type="evidence" value="ECO:0007669"/>
    <property type="project" value="UniProtKB-KW"/>
</dbReference>
<keyword evidence="6" id="KW-1185">Reference proteome</keyword>
<dbReference type="OrthoDB" id="642193at2759"/>
<evidence type="ECO:0000256" key="3">
    <source>
        <dbReference type="ARBA" id="ARBA00022483"/>
    </source>
</evidence>
<feature type="region of interest" description="Disordered" evidence="4">
    <location>
        <begin position="673"/>
        <end position="794"/>
    </location>
</feature>
<dbReference type="SUPFAM" id="SSF74788">
    <property type="entry name" value="Cullin repeat-like"/>
    <property type="match status" value="1"/>
</dbReference>
<evidence type="ECO:0000256" key="2">
    <source>
        <dbReference type="ARBA" id="ARBA00022448"/>
    </source>
</evidence>
<comment type="similarity">
    <text evidence="1">Belongs to the EXO84 family.</text>
</comment>
<feature type="compositionally biased region" description="Acidic residues" evidence="4">
    <location>
        <begin position="28"/>
        <end position="48"/>
    </location>
</feature>
<sequence length="794" mass="86830">MASLRRHRRGIAEAEDYDDGSGSGTAGEDTDTATDEEEDDDDEEEEEEEGHRLHLGLHSMTAKGIQHLCSELLEIKKASEQDLRANTYLSYLSFARMFHEAGDLDMHVHRLKRQVMAHRQLIQHLSSNCGGGGLDDEGGEGSGAKGQEPDMDMDMDVDVDVDVDDWELELDVLLSEHRMEQALELVLGQRMVPQQGKARVAERLASVAGNPRTPRPELLRALSGLCKLGEAERANQLLFNWHWHRASVVQGIHGCYIKELARKVFSSIVQASRSFVALHGHPSPYTPQLLRWAREEMEDFSVAFSEYVRSSQQAGQSLALALEAAECAISYSSLLRPLGTIFEEDVGGLMAPCIREALATYARHLKEVVRLLVASDDWVLGRFLMPPLFAAAAAAAGVADDDDEHRRYCLLTASGRKFVTLVGEVVDDVARPLRRVLGMDDSAAVQLVADLFEEYVTHSMIIPNPKTKSSKQQQQDHQHISVLINCTTLVSLLPTIGAWSASAQRQVGGLIKEAAGQVWSCFCHRFIRDTMAYSASASSPPQGQGQGQMMPSLAFQVVFLRVRRLKDAYGAILGGDDGTMKKLLQELMEEVISWLSTKPPDSWIGHGAQAQLDVHFLLEIARLGGFDITASALDLLRKAQQDDVEADDGEGPWAADAARHAVQVLLLQNMNSNGDAEEEEGGNGDAAAVDASEEFESESDVMASGKSAAGDDDDDGTASRKSSDEFISIEDDDGDKLILGSEQAAPQNPANDDDSRRRRQAANPLAAAEKDDAPRGRSRKKAAAASTSSRPRWK</sequence>
<evidence type="ECO:0000256" key="4">
    <source>
        <dbReference type="SAM" id="MobiDB-lite"/>
    </source>
</evidence>
<dbReference type="GO" id="GO:0000145">
    <property type="term" value="C:exocyst"/>
    <property type="evidence" value="ECO:0007669"/>
    <property type="project" value="InterPro"/>
</dbReference>
<accession>A0A8T0RYC6</accession>
<evidence type="ECO:0008006" key="7">
    <source>
        <dbReference type="Google" id="ProtNLM"/>
    </source>
</evidence>
<keyword evidence="2" id="KW-0813">Transport</keyword>
<comment type="caution">
    <text evidence="5">The sequence shown here is derived from an EMBL/GenBank/DDBJ whole genome shotgun (WGS) entry which is preliminary data.</text>
</comment>
<evidence type="ECO:0000313" key="6">
    <source>
        <dbReference type="Proteomes" id="UP000823388"/>
    </source>
</evidence>
<evidence type="ECO:0000256" key="1">
    <source>
        <dbReference type="ARBA" id="ARBA00007210"/>
    </source>
</evidence>
<dbReference type="InterPro" id="IPR016159">
    <property type="entry name" value="Cullin_repeat-like_dom_sf"/>
</dbReference>
<organism evidence="5 6">
    <name type="scientific">Panicum virgatum</name>
    <name type="common">Blackwell switchgrass</name>
    <dbReference type="NCBI Taxonomy" id="38727"/>
    <lineage>
        <taxon>Eukaryota</taxon>
        <taxon>Viridiplantae</taxon>
        <taxon>Streptophyta</taxon>
        <taxon>Embryophyta</taxon>
        <taxon>Tracheophyta</taxon>
        <taxon>Spermatophyta</taxon>
        <taxon>Magnoliopsida</taxon>
        <taxon>Liliopsida</taxon>
        <taxon>Poales</taxon>
        <taxon>Poaceae</taxon>
        <taxon>PACMAD clade</taxon>
        <taxon>Panicoideae</taxon>
        <taxon>Panicodae</taxon>
        <taxon>Paniceae</taxon>
        <taxon>Panicinae</taxon>
        <taxon>Panicum</taxon>
        <taxon>Panicum sect. Hiantes</taxon>
    </lineage>
</organism>
<feature type="region of interest" description="Disordered" evidence="4">
    <location>
        <begin position="127"/>
        <end position="153"/>
    </location>
</feature>
<gene>
    <name evidence="5" type="ORF">PVAP13_5NG480500</name>
</gene>
<dbReference type="Proteomes" id="UP000823388">
    <property type="component" value="Chromosome 5N"/>
</dbReference>
<evidence type="ECO:0000313" key="5">
    <source>
        <dbReference type="EMBL" id="KAG2591421.1"/>
    </source>
</evidence>
<feature type="region of interest" description="Disordered" evidence="4">
    <location>
        <begin position="1"/>
        <end position="57"/>
    </location>
</feature>